<dbReference type="SUPFAM" id="SSF47413">
    <property type="entry name" value="lambda repressor-like DNA-binding domains"/>
    <property type="match status" value="1"/>
</dbReference>
<keyword evidence="7" id="KW-1185">Reference proteome</keyword>
<dbReference type="InterPro" id="IPR010982">
    <property type="entry name" value="Lambda_DNA-bd_dom_sf"/>
</dbReference>
<dbReference type="CDD" id="cd01392">
    <property type="entry name" value="HTH_LacI"/>
    <property type="match status" value="1"/>
</dbReference>
<dbReference type="Pfam" id="PF00356">
    <property type="entry name" value="LacI"/>
    <property type="match status" value="1"/>
</dbReference>
<evidence type="ECO:0000256" key="4">
    <source>
        <dbReference type="ARBA" id="ARBA00023163"/>
    </source>
</evidence>
<dbReference type="PANTHER" id="PTHR30146:SF148">
    <property type="entry name" value="HTH-TYPE TRANSCRIPTIONAL REPRESSOR PURR-RELATED"/>
    <property type="match status" value="1"/>
</dbReference>
<comment type="caution">
    <text evidence="6">The sequence shown here is derived from an EMBL/GenBank/DDBJ whole genome shotgun (WGS) entry which is preliminary data.</text>
</comment>
<sequence length="329" mass="36601">MITKKEIAEHLGISRTAVSLVLNNTPSSTISIETRSKILQAAKELGYRDVESSPKLCFILYERDANDPRYMRELHLVEQAASRHGYGLIYMNVTNAPESMDKLRKALDSKEIDGSVVSGDVDEYLIRVLRGYPPPFVLLGLPLKDNIDDLSYAMTDDVKLAYDATRYLISLGHTRIALFTGSLDYKIHQCFLQGFGQAYEASGITLDKSLIQISNEENGYELCKRAEMLRLDYTAVFCANTVIQFGVLQRLQVMGVSVPDDVSLISAGFTELAKVSVPQLTTYYVEETAKAEVVTMLVDLINRPASGRRTCSFTEFSRHEGGTTGPRKG</sequence>
<evidence type="ECO:0000313" key="7">
    <source>
        <dbReference type="Proteomes" id="UP000256977"/>
    </source>
</evidence>
<protein>
    <submittedName>
        <fullName evidence="6">LacI family repressor for deo operon, udp, cdd, tsx, nupC, and nupG</fullName>
    </submittedName>
</protein>
<gene>
    <name evidence="6" type="ORF">DFP98_123111</name>
</gene>
<keyword evidence="1" id="KW-0678">Repressor</keyword>
<dbReference type="Pfam" id="PF00532">
    <property type="entry name" value="Peripla_BP_1"/>
    <property type="match status" value="1"/>
</dbReference>
<dbReference type="GO" id="GO:0000976">
    <property type="term" value="F:transcription cis-regulatory region binding"/>
    <property type="evidence" value="ECO:0007669"/>
    <property type="project" value="TreeGrafter"/>
</dbReference>
<dbReference type="EMBL" id="QRDZ01000023">
    <property type="protein sequence ID" value="RED64439.1"/>
    <property type="molecule type" value="Genomic_DNA"/>
</dbReference>
<dbReference type="GO" id="GO:0003700">
    <property type="term" value="F:DNA-binding transcription factor activity"/>
    <property type="evidence" value="ECO:0007669"/>
    <property type="project" value="TreeGrafter"/>
</dbReference>
<evidence type="ECO:0000313" key="6">
    <source>
        <dbReference type="EMBL" id="RED64439.1"/>
    </source>
</evidence>
<dbReference type="RefSeq" id="WP_116063421.1">
    <property type="nucleotide sequence ID" value="NZ_QRDZ01000023.1"/>
</dbReference>
<dbReference type="Gene3D" id="3.40.50.2300">
    <property type="match status" value="2"/>
</dbReference>
<dbReference type="InterPro" id="IPR028082">
    <property type="entry name" value="Peripla_BP_I"/>
</dbReference>
<name>A0A3D9ISD7_9BACL</name>
<keyword evidence="3" id="KW-0238">DNA-binding</keyword>
<dbReference type="Proteomes" id="UP000256977">
    <property type="component" value="Unassembled WGS sequence"/>
</dbReference>
<dbReference type="PANTHER" id="PTHR30146">
    <property type="entry name" value="LACI-RELATED TRANSCRIPTIONAL REPRESSOR"/>
    <property type="match status" value="1"/>
</dbReference>
<dbReference type="SUPFAM" id="SSF53822">
    <property type="entry name" value="Periplasmic binding protein-like I"/>
    <property type="match status" value="1"/>
</dbReference>
<accession>A0A3D9ISD7</accession>
<evidence type="ECO:0000256" key="2">
    <source>
        <dbReference type="ARBA" id="ARBA00023015"/>
    </source>
</evidence>
<dbReference type="InterPro" id="IPR001761">
    <property type="entry name" value="Peripla_BP/Lac1_sug-bd_dom"/>
</dbReference>
<reference evidence="6 7" key="1">
    <citation type="submission" date="2018-07" db="EMBL/GenBank/DDBJ databases">
        <title>Genomic Encyclopedia of Type Strains, Phase III (KMG-III): the genomes of soil and plant-associated and newly described type strains.</title>
        <authorList>
            <person name="Whitman W."/>
        </authorList>
    </citation>
    <scope>NUCLEOTIDE SEQUENCE [LARGE SCALE GENOMIC DNA]</scope>
    <source>
        <strain evidence="6 7">CECT 7287</strain>
    </source>
</reference>
<dbReference type="OrthoDB" id="2531027at2"/>
<dbReference type="Gene3D" id="1.10.260.40">
    <property type="entry name" value="lambda repressor-like DNA-binding domains"/>
    <property type="match status" value="1"/>
</dbReference>
<keyword evidence="2" id="KW-0805">Transcription regulation</keyword>
<dbReference type="InterPro" id="IPR000843">
    <property type="entry name" value="HTH_LacI"/>
</dbReference>
<dbReference type="AlphaFoldDB" id="A0A3D9ISD7"/>
<evidence type="ECO:0000259" key="5">
    <source>
        <dbReference type="PROSITE" id="PS50932"/>
    </source>
</evidence>
<dbReference type="SMART" id="SM00354">
    <property type="entry name" value="HTH_LACI"/>
    <property type="match status" value="1"/>
</dbReference>
<feature type="domain" description="HTH lacI-type" evidence="5">
    <location>
        <begin position="2"/>
        <end position="48"/>
    </location>
</feature>
<proteinExistence type="predicted"/>
<evidence type="ECO:0000256" key="3">
    <source>
        <dbReference type="ARBA" id="ARBA00023125"/>
    </source>
</evidence>
<dbReference type="CDD" id="cd06267">
    <property type="entry name" value="PBP1_LacI_sugar_binding-like"/>
    <property type="match status" value="1"/>
</dbReference>
<keyword evidence="4" id="KW-0804">Transcription</keyword>
<evidence type="ECO:0000256" key="1">
    <source>
        <dbReference type="ARBA" id="ARBA00022491"/>
    </source>
</evidence>
<organism evidence="6 7">
    <name type="scientific">Cohnella phaseoli</name>
    <dbReference type="NCBI Taxonomy" id="456490"/>
    <lineage>
        <taxon>Bacteria</taxon>
        <taxon>Bacillati</taxon>
        <taxon>Bacillota</taxon>
        <taxon>Bacilli</taxon>
        <taxon>Bacillales</taxon>
        <taxon>Paenibacillaceae</taxon>
        <taxon>Cohnella</taxon>
    </lineage>
</organism>
<dbReference type="PROSITE" id="PS50932">
    <property type="entry name" value="HTH_LACI_2"/>
    <property type="match status" value="1"/>
</dbReference>